<dbReference type="InterPro" id="IPR045851">
    <property type="entry name" value="AMP-bd_C_sf"/>
</dbReference>
<keyword evidence="4" id="KW-0443">Lipid metabolism</keyword>
<dbReference type="SUPFAM" id="SSF56801">
    <property type="entry name" value="Acetyl-CoA synthetase-like"/>
    <property type="match status" value="1"/>
</dbReference>
<feature type="domain" description="AMP-binding enzyme C-terminal" evidence="5">
    <location>
        <begin position="2"/>
        <end position="72"/>
    </location>
</feature>
<comment type="similarity">
    <text evidence="1">Belongs to the ATP-dependent AMP-binding enzyme family.</text>
</comment>
<sequence>MLRTHPAIADVAVIGVPHPEWGETAKAFIVLSAPLASLADECKRFLSDKLADYKIPRLYEAIAELPRNATGKVLKQALRARETAQEVQG</sequence>
<evidence type="ECO:0000256" key="4">
    <source>
        <dbReference type="ARBA" id="ARBA00023098"/>
    </source>
</evidence>
<dbReference type="Gene3D" id="3.30.300.30">
    <property type="match status" value="1"/>
</dbReference>
<dbReference type="Pfam" id="PF13193">
    <property type="entry name" value="AMP-binding_C"/>
    <property type="match status" value="1"/>
</dbReference>
<organism evidence="6 7">
    <name type="scientific">Geobacillus subterraneus</name>
    <dbReference type="NCBI Taxonomy" id="129338"/>
    <lineage>
        <taxon>Bacteria</taxon>
        <taxon>Bacillati</taxon>
        <taxon>Bacillota</taxon>
        <taxon>Bacilli</taxon>
        <taxon>Bacillales</taxon>
        <taxon>Anoxybacillaceae</taxon>
        <taxon>Geobacillus</taxon>
    </lineage>
</organism>
<evidence type="ECO:0000259" key="5">
    <source>
        <dbReference type="Pfam" id="PF13193"/>
    </source>
</evidence>
<protein>
    <recommendedName>
        <fullName evidence="5">AMP-binding enzyme C-terminal domain-containing protein</fullName>
    </recommendedName>
</protein>
<proteinExistence type="inferred from homology"/>
<evidence type="ECO:0000313" key="7">
    <source>
        <dbReference type="Proteomes" id="UP000076226"/>
    </source>
</evidence>
<gene>
    <name evidence="6" type="ORF">GS3922_09125</name>
</gene>
<keyword evidence="3" id="KW-0276">Fatty acid metabolism</keyword>
<dbReference type="InterPro" id="IPR025110">
    <property type="entry name" value="AMP-bd_C"/>
</dbReference>
<evidence type="ECO:0000256" key="3">
    <source>
        <dbReference type="ARBA" id="ARBA00022832"/>
    </source>
</evidence>
<dbReference type="PANTHER" id="PTHR43859">
    <property type="entry name" value="ACYL-ACTIVATING ENZYME"/>
    <property type="match status" value="1"/>
</dbReference>
<dbReference type="EMBL" id="CP014342">
    <property type="protein sequence ID" value="AMX83809.1"/>
    <property type="molecule type" value="Genomic_DNA"/>
</dbReference>
<dbReference type="Proteomes" id="UP000076226">
    <property type="component" value="Chromosome"/>
</dbReference>
<keyword evidence="2" id="KW-0436">Ligase</keyword>
<evidence type="ECO:0000256" key="2">
    <source>
        <dbReference type="ARBA" id="ARBA00022598"/>
    </source>
</evidence>
<name>A0ABM6ABY0_9BACL</name>
<reference evidence="6 7" key="1">
    <citation type="submission" date="2016-02" db="EMBL/GenBank/DDBJ databases">
        <title>Complete genome sequence of Geobacillus subterraneus KCTC 3922T.</title>
        <authorList>
            <person name="Lee D.-W."/>
            <person name="Lee Y.-J."/>
            <person name="Lee S.-J."/>
            <person name="Park G.-S."/>
            <person name="Lee S.-J."/>
            <person name="Shin J.-H."/>
        </authorList>
    </citation>
    <scope>NUCLEOTIDE SEQUENCE [LARGE SCALE GENOMIC DNA]</scope>
    <source>
        <strain evidence="6 7">KCTC 3922</strain>
    </source>
</reference>
<accession>A0ABM6ABY0</accession>
<keyword evidence="7" id="KW-1185">Reference proteome</keyword>
<dbReference type="PANTHER" id="PTHR43859:SF4">
    <property type="entry name" value="BUTANOATE--COA LIGASE AAE1-RELATED"/>
    <property type="match status" value="1"/>
</dbReference>
<evidence type="ECO:0000313" key="6">
    <source>
        <dbReference type="EMBL" id="AMX83809.1"/>
    </source>
</evidence>
<evidence type="ECO:0000256" key="1">
    <source>
        <dbReference type="ARBA" id="ARBA00006432"/>
    </source>
</evidence>